<dbReference type="Proteomes" id="UP001205603">
    <property type="component" value="Unassembled WGS sequence"/>
</dbReference>
<dbReference type="PROSITE" id="PS51257">
    <property type="entry name" value="PROKAR_LIPOPROTEIN"/>
    <property type="match status" value="1"/>
</dbReference>
<dbReference type="EMBL" id="JANDHW010000007">
    <property type="protein sequence ID" value="MCP9612212.1"/>
    <property type="molecule type" value="Genomic_DNA"/>
</dbReference>
<name>A0ABT1MHU9_9BACT</name>
<comment type="caution">
    <text evidence="5">The sequence shown here is derived from an EMBL/GenBank/DDBJ whole genome shotgun (WGS) entry which is preliminary data.</text>
</comment>
<organism evidence="5 6">
    <name type="scientific">Coprobacter tertius</name>
    <dbReference type="NCBI Taxonomy" id="2944915"/>
    <lineage>
        <taxon>Bacteria</taxon>
        <taxon>Pseudomonadati</taxon>
        <taxon>Bacteroidota</taxon>
        <taxon>Bacteroidia</taxon>
        <taxon>Bacteroidales</taxon>
        <taxon>Barnesiellaceae</taxon>
        <taxon>Coprobacter</taxon>
    </lineage>
</organism>
<evidence type="ECO:0000259" key="4">
    <source>
        <dbReference type="Pfam" id="PF14129"/>
    </source>
</evidence>
<feature type="domain" description="DUF4296" evidence="4">
    <location>
        <begin position="25"/>
        <end position="109"/>
    </location>
</feature>
<keyword evidence="1" id="KW-0175">Coiled coil</keyword>
<dbReference type="RefSeq" id="WP_255027477.1">
    <property type="nucleotide sequence ID" value="NZ_JANDHW010000007.1"/>
</dbReference>
<dbReference type="Pfam" id="PF14129">
    <property type="entry name" value="DUF4296"/>
    <property type="match status" value="1"/>
</dbReference>
<protein>
    <submittedName>
        <fullName evidence="5">DUF4296 domain-containing protein</fullName>
    </submittedName>
</protein>
<keyword evidence="6" id="KW-1185">Reference proteome</keyword>
<evidence type="ECO:0000313" key="6">
    <source>
        <dbReference type="Proteomes" id="UP001205603"/>
    </source>
</evidence>
<evidence type="ECO:0000256" key="1">
    <source>
        <dbReference type="SAM" id="Coils"/>
    </source>
</evidence>
<feature type="chain" id="PRO_5046113498" evidence="3">
    <location>
        <begin position="20"/>
        <end position="274"/>
    </location>
</feature>
<feature type="region of interest" description="Disordered" evidence="2">
    <location>
        <begin position="255"/>
        <end position="274"/>
    </location>
</feature>
<evidence type="ECO:0000256" key="2">
    <source>
        <dbReference type="SAM" id="MobiDB-lite"/>
    </source>
</evidence>
<reference evidence="5 6" key="1">
    <citation type="submission" date="2022-07" db="EMBL/GenBank/DDBJ databases">
        <title>Fecal culturing of patients with breast cancer.</title>
        <authorList>
            <person name="Teng N.M.Y."/>
            <person name="Kiu R."/>
            <person name="Evans R."/>
            <person name="Baker D.J."/>
            <person name="Zenner C."/>
            <person name="Robinson S.D."/>
            <person name="Hall L.J."/>
        </authorList>
    </citation>
    <scope>NUCLEOTIDE SEQUENCE [LARGE SCALE GENOMIC DNA]</scope>
    <source>
        <strain evidence="5 6">LH1063</strain>
    </source>
</reference>
<feature type="signal peptide" evidence="3">
    <location>
        <begin position="1"/>
        <end position="19"/>
    </location>
</feature>
<proteinExistence type="predicted"/>
<feature type="coiled-coil region" evidence="1">
    <location>
        <begin position="90"/>
        <end position="121"/>
    </location>
</feature>
<sequence>MKTSFHIMFFSLFILIAFSACDRTPDGVLSPKKMEDLLVDVHKSEGLIDINYSQYNTEEQKKALRESILQKHNTTQAQFDTSLMWYGHHLDAYIKVYENVIQRLKKQEEQVNTLLANENTQPMSRPGDSVNIWKRPSKFIFEPQYAKQVFAFDIKSDENFRERDIFTFKFNFGMLPINTTDLPKAILALKYKDQSVKYTSANISFDGNYSLSISGDSARKIDKIFGSIMVPSQPENTRMYINNLSLLRSRYKKPKIQKPVDTHNDSIATSTGNK</sequence>
<feature type="compositionally biased region" description="Polar residues" evidence="2">
    <location>
        <begin position="265"/>
        <end position="274"/>
    </location>
</feature>
<gene>
    <name evidence="5" type="ORF">NMU02_08920</name>
</gene>
<keyword evidence="3" id="KW-0732">Signal</keyword>
<accession>A0ABT1MHU9</accession>
<dbReference type="InterPro" id="IPR025381">
    <property type="entry name" value="DUF4296"/>
</dbReference>
<evidence type="ECO:0000256" key="3">
    <source>
        <dbReference type="SAM" id="SignalP"/>
    </source>
</evidence>
<evidence type="ECO:0000313" key="5">
    <source>
        <dbReference type="EMBL" id="MCP9612212.1"/>
    </source>
</evidence>